<dbReference type="EMBL" id="JACHDO010000001">
    <property type="protein sequence ID" value="MBB5492104.1"/>
    <property type="molecule type" value="Genomic_DNA"/>
</dbReference>
<dbReference type="Pfam" id="PF00440">
    <property type="entry name" value="TetR_N"/>
    <property type="match status" value="1"/>
</dbReference>
<reference evidence="6 7" key="1">
    <citation type="submission" date="2020-08" db="EMBL/GenBank/DDBJ databases">
        <title>Sequencing the genomes of 1000 actinobacteria strains.</title>
        <authorList>
            <person name="Klenk H.-P."/>
        </authorList>
    </citation>
    <scope>NUCLEOTIDE SEQUENCE [LARGE SCALE GENOMIC DNA]</scope>
    <source>
        <strain evidence="6 7">DSM 44598</strain>
    </source>
</reference>
<evidence type="ECO:0000256" key="2">
    <source>
        <dbReference type="ARBA" id="ARBA00023125"/>
    </source>
</evidence>
<sequence>MSQTKARAVDAAIELLGTRGLHALTHGKVDAAAGLPKGSASNHFRTRDALVRGVVARLEELDRQDWARLYDVTVASVDHLVDAVAGFVTAMTTTDRVRTVARYTLAMEAAHNPEVRASLNRGHDRIRDWSAPLLAGLGASDPDAAARTLLAYVDGLIMHALTRPGVVEPREQYVRVVRACLEP</sequence>
<gene>
    <name evidence="6" type="ORF">HNR07_003241</name>
</gene>
<evidence type="ECO:0000313" key="6">
    <source>
        <dbReference type="EMBL" id="MBB5492104.1"/>
    </source>
</evidence>
<dbReference type="SUPFAM" id="SSF48498">
    <property type="entry name" value="Tetracyclin repressor-like, C-terminal domain"/>
    <property type="match status" value="1"/>
</dbReference>
<dbReference type="AlphaFoldDB" id="A0A840W7T5"/>
<dbReference type="PANTHER" id="PTHR47506">
    <property type="entry name" value="TRANSCRIPTIONAL REGULATORY PROTEIN"/>
    <property type="match status" value="1"/>
</dbReference>
<keyword evidence="7" id="KW-1185">Reference proteome</keyword>
<name>A0A840W7T5_9ACTN</name>
<evidence type="ECO:0000256" key="3">
    <source>
        <dbReference type="ARBA" id="ARBA00023163"/>
    </source>
</evidence>
<organism evidence="6 7">
    <name type="scientific">Nocardiopsis metallicus</name>
    <dbReference type="NCBI Taxonomy" id="179819"/>
    <lineage>
        <taxon>Bacteria</taxon>
        <taxon>Bacillati</taxon>
        <taxon>Actinomycetota</taxon>
        <taxon>Actinomycetes</taxon>
        <taxon>Streptosporangiales</taxon>
        <taxon>Nocardiopsidaceae</taxon>
        <taxon>Nocardiopsis</taxon>
    </lineage>
</organism>
<evidence type="ECO:0000256" key="1">
    <source>
        <dbReference type="ARBA" id="ARBA00023015"/>
    </source>
</evidence>
<dbReference type="SUPFAM" id="SSF46689">
    <property type="entry name" value="Homeodomain-like"/>
    <property type="match status" value="1"/>
</dbReference>
<dbReference type="PANTHER" id="PTHR47506:SF1">
    <property type="entry name" value="HTH-TYPE TRANSCRIPTIONAL REGULATOR YJDC"/>
    <property type="match status" value="1"/>
</dbReference>
<evidence type="ECO:0000313" key="7">
    <source>
        <dbReference type="Proteomes" id="UP000579647"/>
    </source>
</evidence>
<dbReference type="Pfam" id="PF17940">
    <property type="entry name" value="TetR_C_31"/>
    <property type="match status" value="1"/>
</dbReference>
<comment type="caution">
    <text evidence="6">The sequence shown here is derived from an EMBL/GenBank/DDBJ whole genome shotgun (WGS) entry which is preliminary data.</text>
</comment>
<proteinExistence type="predicted"/>
<keyword evidence="3" id="KW-0804">Transcription</keyword>
<feature type="DNA-binding region" description="H-T-H motif" evidence="4">
    <location>
        <begin position="25"/>
        <end position="44"/>
    </location>
</feature>
<keyword evidence="2 4" id="KW-0238">DNA-binding</keyword>
<accession>A0A840W7T5</accession>
<dbReference type="InterPro" id="IPR036271">
    <property type="entry name" value="Tet_transcr_reg_TetR-rel_C_sf"/>
</dbReference>
<feature type="domain" description="HTH tetR-type" evidence="5">
    <location>
        <begin position="2"/>
        <end position="62"/>
    </location>
</feature>
<dbReference type="RefSeq" id="WP_184365656.1">
    <property type="nucleotide sequence ID" value="NZ_BAAAKM010000015.1"/>
</dbReference>
<evidence type="ECO:0000256" key="4">
    <source>
        <dbReference type="PROSITE-ProRule" id="PRU00335"/>
    </source>
</evidence>
<dbReference type="Proteomes" id="UP000579647">
    <property type="component" value="Unassembled WGS sequence"/>
</dbReference>
<protein>
    <submittedName>
        <fullName evidence="6">DNA-binding transcriptional regulator YbjK</fullName>
    </submittedName>
</protein>
<evidence type="ECO:0000259" key="5">
    <source>
        <dbReference type="PROSITE" id="PS50977"/>
    </source>
</evidence>
<dbReference type="GO" id="GO:0003677">
    <property type="term" value="F:DNA binding"/>
    <property type="evidence" value="ECO:0007669"/>
    <property type="project" value="UniProtKB-UniRule"/>
</dbReference>
<keyword evidence="1" id="KW-0805">Transcription regulation</keyword>
<dbReference type="InterPro" id="IPR041583">
    <property type="entry name" value="TetR_C_31"/>
</dbReference>
<dbReference type="InterPro" id="IPR009057">
    <property type="entry name" value="Homeodomain-like_sf"/>
</dbReference>
<dbReference type="Gene3D" id="1.10.357.10">
    <property type="entry name" value="Tetracycline Repressor, domain 2"/>
    <property type="match status" value="1"/>
</dbReference>
<dbReference type="InterPro" id="IPR001647">
    <property type="entry name" value="HTH_TetR"/>
</dbReference>
<dbReference type="PROSITE" id="PS50977">
    <property type="entry name" value="HTH_TETR_2"/>
    <property type="match status" value="1"/>
</dbReference>